<evidence type="ECO:0000259" key="1">
    <source>
        <dbReference type="Pfam" id="PF14194"/>
    </source>
</evidence>
<dbReference type="AlphaFoldDB" id="A0A498CP42"/>
<reference evidence="2 3" key="1">
    <citation type="submission" date="2018-10" db="EMBL/GenBank/DDBJ databases">
        <title>Anaerotruncus faecis sp. nov., isolated from human feces.</title>
        <authorList>
            <person name="Wang Y.-J."/>
        </authorList>
    </citation>
    <scope>NUCLEOTIDE SEQUENCE [LARGE SCALE GENOMIC DNA]</scope>
    <source>
        <strain evidence="2 3">22A2-44</strain>
    </source>
</reference>
<evidence type="ECO:0000313" key="2">
    <source>
        <dbReference type="EMBL" id="RLL09750.1"/>
    </source>
</evidence>
<protein>
    <submittedName>
        <fullName evidence="2">Conjugal transfer protein</fullName>
    </submittedName>
</protein>
<accession>A0A498CP42</accession>
<comment type="caution">
    <text evidence="2">The sequence shown here is derived from an EMBL/GenBank/DDBJ whole genome shotgun (WGS) entry which is preliminary data.</text>
</comment>
<feature type="domain" description="Cysteine-rich VLP" evidence="1">
    <location>
        <begin position="24"/>
        <end position="78"/>
    </location>
</feature>
<gene>
    <name evidence="2" type="ORF">D4A47_09545</name>
</gene>
<name>A0A498CP42_9FIRM</name>
<dbReference type="EMBL" id="RCHT01000017">
    <property type="protein sequence ID" value="RLL09750.1"/>
    <property type="molecule type" value="Genomic_DNA"/>
</dbReference>
<keyword evidence="3" id="KW-1185">Reference proteome</keyword>
<organism evidence="2 3">
    <name type="scientific">Anaerotruncus massiliensis</name>
    <name type="common">ex Liu et al. 2021</name>
    <dbReference type="NCBI Taxonomy" id="2321404"/>
    <lineage>
        <taxon>Bacteria</taxon>
        <taxon>Bacillati</taxon>
        <taxon>Bacillota</taxon>
        <taxon>Clostridia</taxon>
        <taxon>Eubacteriales</taxon>
        <taxon>Oscillospiraceae</taxon>
        <taxon>Anaerotruncus</taxon>
    </lineage>
</organism>
<dbReference type="Pfam" id="PF14194">
    <property type="entry name" value="Cys_rich_VLP"/>
    <property type="match status" value="1"/>
</dbReference>
<evidence type="ECO:0000313" key="3">
    <source>
        <dbReference type="Proteomes" id="UP000276301"/>
    </source>
</evidence>
<proteinExistence type="predicted"/>
<dbReference type="Proteomes" id="UP000276301">
    <property type="component" value="Unassembled WGS sequence"/>
</dbReference>
<dbReference type="InterPro" id="IPR025973">
    <property type="entry name" value="Cys_rich_VLP_dom"/>
</dbReference>
<sequence>MKENLYKRLPSLERRPDGSLYRMTPAQRKQANSLIRRECYNCEGGDCIALDDGDGHTCPQMISFSVCCKWFRWSVLPLVGTLEAEIFRDKDLKRCEVCGGVFVPKSNRGKYCPDCAARVHRRQKAESERKRRSSVDN</sequence>